<evidence type="ECO:0000256" key="1">
    <source>
        <dbReference type="SAM" id="MobiDB-lite"/>
    </source>
</evidence>
<dbReference type="EMBL" id="QFPX01000003">
    <property type="protein sequence ID" value="PZQ56698.1"/>
    <property type="molecule type" value="Genomic_DNA"/>
</dbReference>
<name>A0A2W5NWI7_9SPHN</name>
<feature type="region of interest" description="Disordered" evidence="1">
    <location>
        <begin position="120"/>
        <end position="146"/>
    </location>
</feature>
<feature type="signal peptide" evidence="2">
    <location>
        <begin position="1"/>
        <end position="26"/>
    </location>
</feature>
<feature type="compositionally biased region" description="Low complexity" evidence="1">
    <location>
        <begin position="135"/>
        <end position="145"/>
    </location>
</feature>
<dbReference type="AlphaFoldDB" id="A0A2W5NWI7"/>
<evidence type="ECO:0000313" key="4">
    <source>
        <dbReference type="Proteomes" id="UP000249082"/>
    </source>
</evidence>
<evidence type="ECO:0000256" key="2">
    <source>
        <dbReference type="SAM" id="SignalP"/>
    </source>
</evidence>
<protein>
    <submittedName>
        <fullName evidence="3">DUF4198 domain-containing protein</fullName>
    </submittedName>
</protein>
<dbReference type="Proteomes" id="UP000249082">
    <property type="component" value="Unassembled WGS sequence"/>
</dbReference>
<comment type="caution">
    <text evidence="3">The sequence shown here is derived from an EMBL/GenBank/DDBJ whole genome shotgun (WGS) entry which is preliminary data.</text>
</comment>
<feature type="chain" id="PRO_5015850454" evidence="2">
    <location>
        <begin position="27"/>
        <end position="292"/>
    </location>
</feature>
<organism evidence="3 4">
    <name type="scientific">Novosphingobium pentaromativorans</name>
    <dbReference type="NCBI Taxonomy" id="205844"/>
    <lineage>
        <taxon>Bacteria</taxon>
        <taxon>Pseudomonadati</taxon>
        <taxon>Pseudomonadota</taxon>
        <taxon>Alphaproteobacteria</taxon>
        <taxon>Sphingomonadales</taxon>
        <taxon>Sphingomonadaceae</taxon>
        <taxon>Novosphingobium</taxon>
    </lineage>
</organism>
<keyword evidence="2" id="KW-0732">Signal</keyword>
<dbReference type="InterPro" id="IPR019613">
    <property type="entry name" value="DUF4198"/>
</dbReference>
<dbReference type="Pfam" id="PF10670">
    <property type="entry name" value="DUF4198"/>
    <property type="match status" value="1"/>
</dbReference>
<sequence>MTIRTLLLAGLAPATLAAALVTPAHAHRAWLLPSTTTLSGTGQVVSVDAAVSNDLFHPDHVALKTDGITVEAPDGSKGAIENAAIARHRSTFDVKIDKPGTWKIGTSRTAYAGTFKLNGEEWRVGGRPPRPAKPGTPQSSTGTPPVRRVAGLADIPAGATEVKLAEVLSTNAVFVTADAPTKTVFTSGKGLELDPVTHPSALVSDEEARFRFLIDGKPAAGVKVTLVPGAKKFREAEQAQELVTDAQGLLTVKWPLAGMYWLSAAASDAKPAERRAQERRMTYVTTLEVVAP</sequence>
<proteinExistence type="predicted"/>
<reference evidence="3 4" key="1">
    <citation type="submission" date="2017-08" db="EMBL/GenBank/DDBJ databases">
        <title>Infants hospitalized years apart are colonized by the same room-sourced microbial strains.</title>
        <authorList>
            <person name="Brooks B."/>
            <person name="Olm M.R."/>
            <person name="Firek B.A."/>
            <person name="Baker R."/>
            <person name="Thomas B.C."/>
            <person name="Morowitz M.J."/>
            <person name="Banfield J.F."/>
        </authorList>
    </citation>
    <scope>NUCLEOTIDE SEQUENCE [LARGE SCALE GENOMIC DNA]</scope>
    <source>
        <strain evidence="3">S2_005_002_R2_33</strain>
    </source>
</reference>
<accession>A0A2W5NWI7</accession>
<gene>
    <name evidence="3" type="ORF">DI555_04990</name>
</gene>
<evidence type="ECO:0000313" key="3">
    <source>
        <dbReference type="EMBL" id="PZQ56698.1"/>
    </source>
</evidence>